<comment type="catalytic activity">
    <reaction evidence="1">
        <text>ATP + protein L-histidine = ADP + protein N-phospho-L-histidine.</text>
        <dbReference type="EC" id="2.7.13.3"/>
    </reaction>
</comment>
<dbReference type="SUPFAM" id="SSF52172">
    <property type="entry name" value="CheY-like"/>
    <property type="match status" value="1"/>
</dbReference>
<keyword evidence="3 6" id="KW-0597">Phosphoprotein</keyword>
<dbReference type="FunFam" id="3.30.565.10:FF:000049">
    <property type="entry name" value="Two-component sensor histidine kinase"/>
    <property type="match status" value="1"/>
</dbReference>
<dbReference type="STRING" id="1280847.SAMN04488036_11084"/>
<dbReference type="InterPro" id="IPR036097">
    <property type="entry name" value="HisK_dim/P_sf"/>
</dbReference>
<dbReference type="PROSITE" id="PS50110">
    <property type="entry name" value="RESPONSE_REGULATORY"/>
    <property type="match status" value="1"/>
</dbReference>
<dbReference type="Pfam" id="PF00072">
    <property type="entry name" value="Response_reg"/>
    <property type="match status" value="1"/>
</dbReference>
<feature type="domain" description="Response regulatory" evidence="9">
    <location>
        <begin position="614"/>
        <end position="730"/>
    </location>
</feature>
<dbReference type="CDD" id="cd00075">
    <property type="entry name" value="HATPase"/>
    <property type="match status" value="1"/>
</dbReference>
<dbReference type="InterPro" id="IPR036890">
    <property type="entry name" value="HATPase_C_sf"/>
</dbReference>
<dbReference type="InterPro" id="IPR003661">
    <property type="entry name" value="HisK_dim/P_dom"/>
</dbReference>
<evidence type="ECO:0000259" key="8">
    <source>
        <dbReference type="PROSITE" id="PS50109"/>
    </source>
</evidence>
<evidence type="ECO:0000256" key="6">
    <source>
        <dbReference type="PROSITE-ProRule" id="PRU00169"/>
    </source>
</evidence>
<evidence type="ECO:0000256" key="5">
    <source>
        <dbReference type="ARBA" id="ARBA00022777"/>
    </source>
</evidence>
<dbReference type="RefSeq" id="WP_093325781.1">
    <property type="nucleotide sequence ID" value="NZ_FOSZ01000010.1"/>
</dbReference>
<dbReference type="Proteomes" id="UP000198851">
    <property type="component" value="Unassembled WGS sequence"/>
</dbReference>
<dbReference type="InterPro" id="IPR035965">
    <property type="entry name" value="PAS-like_dom_sf"/>
</dbReference>
<dbReference type="Pfam" id="PF00512">
    <property type="entry name" value="HisKA"/>
    <property type="match status" value="1"/>
</dbReference>
<dbReference type="SMART" id="SM00448">
    <property type="entry name" value="REC"/>
    <property type="match status" value="1"/>
</dbReference>
<gene>
    <name evidence="10" type="ORF">SAMN04488036_11084</name>
</gene>
<dbReference type="InterPro" id="IPR005467">
    <property type="entry name" value="His_kinase_dom"/>
</dbReference>
<dbReference type="PANTHER" id="PTHR43047:SF9">
    <property type="entry name" value="HISTIDINE KINASE"/>
    <property type="match status" value="1"/>
</dbReference>
<evidence type="ECO:0000256" key="3">
    <source>
        <dbReference type="ARBA" id="ARBA00022553"/>
    </source>
</evidence>
<dbReference type="AlphaFoldDB" id="A0A1I4H0X4"/>
<feature type="coiled-coil region" evidence="7">
    <location>
        <begin position="68"/>
        <end position="95"/>
    </location>
</feature>
<evidence type="ECO:0000256" key="7">
    <source>
        <dbReference type="SAM" id="Coils"/>
    </source>
</evidence>
<reference evidence="11" key="1">
    <citation type="submission" date="2016-10" db="EMBL/GenBank/DDBJ databases">
        <authorList>
            <person name="Varghese N."/>
            <person name="Submissions S."/>
        </authorList>
    </citation>
    <scope>NUCLEOTIDE SEQUENCE [LARGE SCALE GENOMIC DNA]</scope>
    <source>
        <strain evidence="11">DSM 28453</strain>
    </source>
</reference>
<dbReference type="EMBL" id="FOSZ01000010">
    <property type="protein sequence ID" value="SFL35257.1"/>
    <property type="molecule type" value="Genomic_DNA"/>
</dbReference>
<dbReference type="GO" id="GO:0005886">
    <property type="term" value="C:plasma membrane"/>
    <property type="evidence" value="ECO:0007669"/>
    <property type="project" value="TreeGrafter"/>
</dbReference>
<evidence type="ECO:0000256" key="4">
    <source>
        <dbReference type="ARBA" id="ARBA00022679"/>
    </source>
</evidence>
<keyword evidence="4" id="KW-0808">Transferase</keyword>
<feature type="modified residue" description="4-aspartylphosphate" evidence="6">
    <location>
        <position position="665"/>
    </location>
</feature>
<sequence>MAQSLINPTDTLARQNEKLLKIVDTLMRRAEQGPDTSGMAYAQFERAVMLEEEVRSRTRELEHALDLLNSSNAQLATANAQAEAARANLANAIETVDEGFALFDANEQLVMCNSRFGRHMRDVHHRFEPGLPFRDYVHIVSTSPYLELPEGETPAQWAAQRMARHKEQHVVFNARMAGDRWLQVSEHRTRDGGTVVLQTDVTDMMLLERQERERLKDDQAARIKATLEHLNQGVGIFDSEARLVGWNRRMGELLSIQIGRFRIGQSFNTIFDQLSRKVSFATAEDAAALPRWTARSGRRAPLSFEVEIGTDRTLAIFAQQMPDGGFVISFTDITAERAAMRAISQVNETLERRVTERTLELQDALAEAERANASKSRFVAAASHDLLQPLSAAKLYMASLDTDIEDPDQLERLTKASSALQSVEHILGALLDISRLDSGRAAIHTTDIPLDVMLHQLHDELAPLAAEKGLRFDVVANSAHVASDITYLRRILQNLISNALRYTEQGRVLVGVRKRGDRVVVEIHDTGPGIPPEQQQKVFDEFHRVNATASAAEGLGLGLAIVDRACRLLHHPLTMRSTPSGTRFSVDLPLASSVSLPKEEVDDPVAGTPLAHRIVLLVENDTELRSAISMTLENWGADVLACKSQSEAIALLQEIELAPDVILADYQLDDGATGTGLITELRATYGPLPAVVITANREPFVRSEAAALSAQLLYKPLDLDALRAALEAQKISPDVRDPLS</sequence>
<name>A0A1I4H0X4_9RHOB</name>
<dbReference type="Gene3D" id="1.10.287.130">
    <property type="match status" value="1"/>
</dbReference>
<evidence type="ECO:0000256" key="1">
    <source>
        <dbReference type="ARBA" id="ARBA00000085"/>
    </source>
</evidence>
<dbReference type="Gene3D" id="3.40.50.2300">
    <property type="match status" value="1"/>
</dbReference>
<protein>
    <recommendedName>
        <fullName evidence="2">histidine kinase</fullName>
        <ecNumber evidence="2">2.7.13.3</ecNumber>
    </recommendedName>
</protein>
<evidence type="ECO:0000259" key="9">
    <source>
        <dbReference type="PROSITE" id="PS50110"/>
    </source>
</evidence>
<dbReference type="GO" id="GO:0009927">
    <property type="term" value="F:histidine phosphotransfer kinase activity"/>
    <property type="evidence" value="ECO:0007669"/>
    <property type="project" value="TreeGrafter"/>
</dbReference>
<dbReference type="Gene3D" id="3.30.450.20">
    <property type="entry name" value="PAS domain"/>
    <property type="match status" value="2"/>
</dbReference>
<accession>A0A1I4H0X4</accession>
<dbReference type="SUPFAM" id="SSF55874">
    <property type="entry name" value="ATPase domain of HSP90 chaperone/DNA topoisomerase II/histidine kinase"/>
    <property type="match status" value="1"/>
</dbReference>
<dbReference type="PRINTS" id="PR00344">
    <property type="entry name" value="BCTRLSENSOR"/>
</dbReference>
<dbReference type="PANTHER" id="PTHR43047">
    <property type="entry name" value="TWO-COMPONENT HISTIDINE PROTEIN KINASE"/>
    <property type="match status" value="1"/>
</dbReference>
<evidence type="ECO:0000313" key="11">
    <source>
        <dbReference type="Proteomes" id="UP000198851"/>
    </source>
</evidence>
<proteinExistence type="predicted"/>
<organism evidence="10 11">
    <name type="scientific">Shimia haliotis</name>
    <dbReference type="NCBI Taxonomy" id="1280847"/>
    <lineage>
        <taxon>Bacteria</taxon>
        <taxon>Pseudomonadati</taxon>
        <taxon>Pseudomonadota</taxon>
        <taxon>Alphaproteobacteria</taxon>
        <taxon>Rhodobacterales</taxon>
        <taxon>Roseobacteraceae</taxon>
    </lineage>
</organism>
<dbReference type="Gene3D" id="3.30.565.10">
    <property type="entry name" value="Histidine kinase-like ATPase, C-terminal domain"/>
    <property type="match status" value="1"/>
</dbReference>
<dbReference type="SMART" id="SM00387">
    <property type="entry name" value="HATPase_c"/>
    <property type="match status" value="1"/>
</dbReference>
<dbReference type="OrthoDB" id="9764438at2"/>
<dbReference type="PROSITE" id="PS50109">
    <property type="entry name" value="HIS_KIN"/>
    <property type="match status" value="1"/>
</dbReference>
<dbReference type="InterPro" id="IPR004358">
    <property type="entry name" value="Sig_transdc_His_kin-like_C"/>
</dbReference>
<dbReference type="InterPro" id="IPR003594">
    <property type="entry name" value="HATPase_dom"/>
</dbReference>
<keyword evidence="11" id="KW-1185">Reference proteome</keyword>
<keyword evidence="7" id="KW-0175">Coiled coil</keyword>
<dbReference type="Pfam" id="PF02518">
    <property type="entry name" value="HATPase_c"/>
    <property type="match status" value="1"/>
</dbReference>
<evidence type="ECO:0000256" key="2">
    <source>
        <dbReference type="ARBA" id="ARBA00012438"/>
    </source>
</evidence>
<dbReference type="InterPro" id="IPR001789">
    <property type="entry name" value="Sig_transdc_resp-reg_receiver"/>
</dbReference>
<dbReference type="Pfam" id="PF12860">
    <property type="entry name" value="PAS_7"/>
    <property type="match status" value="2"/>
</dbReference>
<dbReference type="CDD" id="cd00082">
    <property type="entry name" value="HisKA"/>
    <property type="match status" value="1"/>
</dbReference>
<evidence type="ECO:0000313" key="10">
    <source>
        <dbReference type="EMBL" id="SFL35257.1"/>
    </source>
</evidence>
<dbReference type="SUPFAM" id="SSF55785">
    <property type="entry name" value="PYP-like sensor domain (PAS domain)"/>
    <property type="match status" value="1"/>
</dbReference>
<keyword evidence="5" id="KW-0418">Kinase</keyword>
<dbReference type="EC" id="2.7.13.3" evidence="2"/>
<dbReference type="InterPro" id="IPR011006">
    <property type="entry name" value="CheY-like_superfamily"/>
</dbReference>
<feature type="domain" description="Histidine kinase" evidence="8">
    <location>
        <begin position="381"/>
        <end position="592"/>
    </location>
</feature>
<dbReference type="CDD" id="cd00156">
    <property type="entry name" value="REC"/>
    <property type="match status" value="1"/>
</dbReference>
<dbReference type="SMART" id="SM00388">
    <property type="entry name" value="HisKA"/>
    <property type="match status" value="1"/>
</dbReference>
<dbReference type="SUPFAM" id="SSF47384">
    <property type="entry name" value="Homodimeric domain of signal transducing histidine kinase"/>
    <property type="match status" value="1"/>
</dbReference>
<dbReference type="GO" id="GO:0000155">
    <property type="term" value="F:phosphorelay sensor kinase activity"/>
    <property type="evidence" value="ECO:0007669"/>
    <property type="project" value="InterPro"/>
</dbReference>